<dbReference type="AlphaFoldDB" id="A0A2I2FVH3"/>
<keyword evidence="4" id="KW-1185">Reference proteome</keyword>
<evidence type="ECO:0000313" key="3">
    <source>
        <dbReference type="EMBL" id="PLB44611.1"/>
    </source>
</evidence>
<keyword evidence="2" id="KW-1133">Transmembrane helix</keyword>
<feature type="transmembrane region" description="Helical" evidence="2">
    <location>
        <begin position="196"/>
        <end position="221"/>
    </location>
</feature>
<keyword evidence="2" id="KW-0472">Membrane</keyword>
<dbReference type="GeneID" id="36559541"/>
<feature type="transmembrane region" description="Helical" evidence="2">
    <location>
        <begin position="120"/>
        <end position="143"/>
    </location>
</feature>
<protein>
    <submittedName>
        <fullName evidence="3">Uncharacterized protein</fullName>
    </submittedName>
</protein>
<comment type="caution">
    <text evidence="3">The sequence shown here is derived from an EMBL/GenBank/DDBJ whole genome shotgun (WGS) entry which is preliminary data.</text>
</comment>
<feature type="region of interest" description="Disordered" evidence="1">
    <location>
        <begin position="227"/>
        <end position="248"/>
    </location>
</feature>
<evidence type="ECO:0000313" key="4">
    <source>
        <dbReference type="Proteomes" id="UP000234275"/>
    </source>
</evidence>
<feature type="transmembrane region" description="Helical" evidence="2">
    <location>
        <begin position="38"/>
        <end position="62"/>
    </location>
</feature>
<evidence type="ECO:0000256" key="2">
    <source>
        <dbReference type="SAM" id="Phobius"/>
    </source>
</evidence>
<dbReference type="RefSeq" id="XP_024699913.1">
    <property type="nucleotide sequence ID" value="XM_024851843.1"/>
</dbReference>
<feature type="compositionally biased region" description="Basic and acidic residues" evidence="1">
    <location>
        <begin position="229"/>
        <end position="241"/>
    </location>
</feature>
<dbReference type="EMBL" id="MSFO01000009">
    <property type="protein sequence ID" value="PLB44611.1"/>
    <property type="molecule type" value="Genomic_DNA"/>
</dbReference>
<dbReference type="OrthoDB" id="3890746at2759"/>
<organism evidence="3 4">
    <name type="scientific">Aspergillus steynii IBT 23096</name>
    <dbReference type="NCBI Taxonomy" id="1392250"/>
    <lineage>
        <taxon>Eukaryota</taxon>
        <taxon>Fungi</taxon>
        <taxon>Dikarya</taxon>
        <taxon>Ascomycota</taxon>
        <taxon>Pezizomycotina</taxon>
        <taxon>Eurotiomycetes</taxon>
        <taxon>Eurotiomycetidae</taxon>
        <taxon>Eurotiales</taxon>
        <taxon>Aspergillaceae</taxon>
        <taxon>Aspergillus</taxon>
        <taxon>Aspergillus subgen. Circumdati</taxon>
    </lineage>
</organism>
<dbReference type="Proteomes" id="UP000234275">
    <property type="component" value="Unassembled WGS sequence"/>
</dbReference>
<reference evidence="3 4" key="1">
    <citation type="submission" date="2016-12" db="EMBL/GenBank/DDBJ databases">
        <title>The genomes of Aspergillus section Nigri reveals drivers in fungal speciation.</title>
        <authorList>
            <consortium name="DOE Joint Genome Institute"/>
            <person name="Vesth T.C."/>
            <person name="Nybo J."/>
            <person name="Theobald S."/>
            <person name="Brandl J."/>
            <person name="Frisvad J.C."/>
            <person name="Nielsen K.F."/>
            <person name="Lyhne E.K."/>
            <person name="Kogle M.E."/>
            <person name="Kuo A."/>
            <person name="Riley R."/>
            <person name="Clum A."/>
            <person name="Nolan M."/>
            <person name="Lipzen A."/>
            <person name="Salamov A."/>
            <person name="Henrissat B."/>
            <person name="Wiebenga A."/>
            <person name="De Vries R.P."/>
            <person name="Grigoriev I.V."/>
            <person name="Mortensen U.H."/>
            <person name="Andersen M.R."/>
            <person name="Baker S.E."/>
        </authorList>
    </citation>
    <scope>NUCLEOTIDE SEQUENCE [LARGE SCALE GENOMIC DNA]</scope>
    <source>
        <strain evidence="3 4">IBT 23096</strain>
    </source>
</reference>
<proteinExistence type="predicted"/>
<dbReference type="VEuPathDB" id="FungiDB:P170DRAFT_459112"/>
<accession>A0A2I2FVH3</accession>
<keyword evidence="2" id="KW-0812">Transmembrane</keyword>
<sequence>MASLSSFGGSYHASVSCASNEEESAFLKRARLLRWIRLGLSAVIFSVSVSIIGCEAVPLLHYRRTSDFERFWLFLWPLNFDLRPTIALLSCGCVIAFQTILYIVTTLLPSPRSHIRRLNLFAAVVAISGFIAALIGIVLAIHLPNSSPPRGFTQHETLHSWTCKWKSVRGTPSINPDNTPATPPSHFARDCATTRAAFIMMGLLIGLEIVMGIAAGAGIWFERNVSKQRGQDRSQAEKVEMVPKYPGT</sequence>
<name>A0A2I2FVH3_9EURO</name>
<feature type="transmembrane region" description="Helical" evidence="2">
    <location>
        <begin position="82"/>
        <end position="108"/>
    </location>
</feature>
<evidence type="ECO:0000256" key="1">
    <source>
        <dbReference type="SAM" id="MobiDB-lite"/>
    </source>
</evidence>
<gene>
    <name evidence="3" type="ORF">P170DRAFT_459112</name>
</gene>